<name>U7D5G7_9BACT</name>
<dbReference type="GO" id="GO:0005886">
    <property type="term" value="C:plasma membrane"/>
    <property type="evidence" value="ECO:0007669"/>
    <property type="project" value="TreeGrafter"/>
</dbReference>
<feature type="transmembrane region" description="Helical" evidence="16">
    <location>
        <begin position="102"/>
        <end position="124"/>
    </location>
</feature>
<comment type="subcellular location">
    <subcellularLocation>
        <location evidence="1">Membrane</location>
        <topology evidence="1">Multi-pass membrane protein</topology>
    </subcellularLocation>
</comment>
<comment type="caution">
    <text evidence="17">The sequence shown here is derived from an EMBL/GenBank/DDBJ whole genome shotgun (WGS) entry which is preliminary data.</text>
</comment>
<keyword evidence="6" id="KW-0573">Peptidoglycan synthesis</keyword>
<feature type="transmembrane region" description="Helical" evidence="16">
    <location>
        <begin position="73"/>
        <end position="90"/>
    </location>
</feature>
<comment type="catalytic activity">
    <reaction evidence="15">
        <text>[GlcNAc-(1-&gt;4)-Mur2Ac(oyl-L-Ala-gamma-D-Glu-L-Lys-D-Ala-D-Ala)](n)-di-trans,octa-cis-undecaprenyl diphosphate + beta-D-GlcNAc-(1-&gt;4)-Mur2Ac(oyl-L-Ala-gamma-D-Glu-L-Lys-D-Ala-D-Ala)-di-trans,octa-cis-undecaprenyl diphosphate = [GlcNAc-(1-&gt;4)-Mur2Ac(oyl-L-Ala-gamma-D-Glu-L-Lys-D-Ala-D-Ala)](n+1)-di-trans,octa-cis-undecaprenyl diphosphate + di-trans,octa-cis-undecaprenyl diphosphate + H(+)</text>
        <dbReference type="Rhea" id="RHEA:23708"/>
        <dbReference type="Rhea" id="RHEA-COMP:9602"/>
        <dbReference type="Rhea" id="RHEA-COMP:9603"/>
        <dbReference type="ChEBI" id="CHEBI:15378"/>
        <dbReference type="ChEBI" id="CHEBI:58405"/>
        <dbReference type="ChEBI" id="CHEBI:60033"/>
        <dbReference type="ChEBI" id="CHEBI:78435"/>
        <dbReference type="EC" id="2.4.99.28"/>
    </reaction>
</comment>
<accession>U7D5G7</accession>
<proteinExistence type="inferred from homology"/>
<evidence type="ECO:0000256" key="10">
    <source>
        <dbReference type="ARBA" id="ARBA00033270"/>
    </source>
</evidence>
<evidence type="ECO:0000256" key="15">
    <source>
        <dbReference type="ARBA" id="ARBA00049902"/>
    </source>
</evidence>
<dbReference type="Pfam" id="PF01098">
    <property type="entry name" value="FTSW_RODA_SPOVE"/>
    <property type="match status" value="1"/>
</dbReference>
<dbReference type="eggNOG" id="COG0772">
    <property type="taxonomic scope" value="Bacteria"/>
</dbReference>
<dbReference type="OrthoDB" id="9812661at2"/>
<dbReference type="PATRIC" id="fig|1313304.3.peg.1818"/>
<dbReference type="PANTHER" id="PTHR30474">
    <property type="entry name" value="CELL CYCLE PROTEIN"/>
    <property type="match status" value="1"/>
</dbReference>
<dbReference type="STRING" id="1313304.CALK_1911"/>
<keyword evidence="7 16" id="KW-1133">Transmembrane helix</keyword>
<keyword evidence="17" id="KW-0132">Cell division</keyword>
<evidence type="ECO:0000256" key="1">
    <source>
        <dbReference type="ARBA" id="ARBA00004141"/>
    </source>
</evidence>
<feature type="transmembrane region" description="Helical" evidence="16">
    <location>
        <begin position="162"/>
        <end position="179"/>
    </location>
</feature>
<dbReference type="PANTHER" id="PTHR30474:SF2">
    <property type="entry name" value="PEPTIDOGLYCAN GLYCOSYLTRANSFERASE FTSW-RELATED"/>
    <property type="match status" value="1"/>
</dbReference>
<keyword evidence="8 16" id="KW-0472">Membrane</keyword>
<feature type="transmembrane region" description="Helical" evidence="16">
    <location>
        <begin position="186"/>
        <end position="203"/>
    </location>
</feature>
<feature type="transmembrane region" description="Helical" evidence="16">
    <location>
        <begin position="48"/>
        <end position="66"/>
    </location>
</feature>
<keyword evidence="18" id="KW-1185">Reference proteome</keyword>
<keyword evidence="2" id="KW-0328">Glycosyltransferase</keyword>
<evidence type="ECO:0000256" key="13">
    <source>
        <dbReference type="ARBA" id="ARBA00041418"/>
    </source>
</evidence>
<evidence type="ECO:0000256" key="2">
    <source>
        <dbReference type="ARBA" id="ARBA00022676"/>
    </source>
</evidence>
<evidence type="ECO:0000256" key="4">
    <source>
        <dbReference type="ARBA" id="ARBA00022692"/>
    </source>
</evidence>
<evidence type="ECO:0000256" key="3">
    <source>
        <dbReference type="ARBA" id="ARBA00022679"/>
    </source>
</evidence>
<feature type="transmembrane region" description="Helical" evidence="16">
    <location>
        <begin position="271"/>
        <end position="291"/>
    </location>
</feature>
<keyword evidence="5" id="KW-0133">Cell shape</keyword>
<feature type="transmembrane region" description="Helical" evidence="16">
    <location>
        <begin position="7"/>
        <end position="28"/>
    </location>
</feature>
<feature type="transmembrane region" description="Helical" evidence="16">
    <location>
        <begin position="303"/>
        <end position="323"/>
    </location>
</feature>
<evidence type="ECO:0000313" key="18">
    <source>
        <dbReference type="Proteomes" id="UP000017148"/>
    </source>
</evidence>
<dbReference type="RefSeq" id="WP_022637336.1">
    <property type="nucleotide sequence ID" value="NZ_ASJR01000017.1"/>
</dbReference>
<organism evidence="17 18">
    <name type="scientific">Chitinivibrio alkaliphilus ACht1</name>
    <dbReference type="NCBI Taxonomy" id="1313304"/>
    <lineage>
        <taxon>Bacteria</taxon>
        <taxon>Pseudomonadati</taxon>
        <taxon>Fibrobacterota</taxon>
        <taxon>Chitinivibrionia</taxon>
        <taxon>Chitinivibrionales</taxon>
        <taxon>Chitinivibrionaceae</taxon>
        <taxon>Chitinivibrio</taxon>
    </lineage>
</organism>
<evidence type="ECO:0000256" key="16">
    <source>
        <dbReference type="SAM" id="Phobius"/>
    </source>
</evidence>
<evidence type="ECO:0000256" key="14">
    <source>
        <dbReference type="ARBA" id="ARBA00044770"/>
    </source>
</evidence>
<keyword evidence="17" id="KW-0131">Cell cycle</keyword>
<dbReference type="GO" id="GO:0008360">
    <property type="term" value="P:regulation of cell shape"/>
    <property type="evidence" value="ECO:0007669"/>
    <property type="project" value="UniProtKB-KW"/>
</dbReference>
<evidence type="ECO:0000313" key="17">
    <source>
        <dbReference type="EMBL" id="ERP31198.1"/>
    </source>
</evidence>
<keyword evidence="4 16" id="KW-0812">Transmembrane</keyword>
<dbReference type="GO" id="GO:0051301">
    <property type="term" value="P:cell division"/>
    <property type="evidence" value="ECO:0007669"/>
    <property type="project" value="UniProtKB-KW"/>
</dbReference>
<evidence type="ECO:0000256" key="9">
    <source>
        <dbReference type="ARBA" id="ARBA00032370"/>
    </source>
</evidence>
<dbReference type="InterPro" id="IPR001182">
    <property type="entry name" value="FtsW/RodA"/>
</dbReference>
<dbReference type="AlphaFoldDB" id="U7D5G7"/>
<dbReference type="EC" id="2.4.99.28" evidence="14"/>
<dbReference type="EMBL" id="ASJR01000017">
    <property type="protein sequence ID" value="ERP31198.1"/>
    <property type="molecule type" value="Genomic_DNA"/>
</dbReference>
<evidence type="ECO:0000256" key="5">
    <source>
        <dbReference type="ARBA" id="ARBA00022960"/>
    </source>
</evidence>
<dbReference type="GO" id="GO:0015648">
    <property type="term" value="F:lipid-linked peptidoglycan transporter activity"/>
    <property type="evidence" value="ECO:0007669"/>
    <property type="project" value="TreeGrafter"/>
</dbReference>
<protein>
    <recommendedName>
        <fullName evidence="12">Probable peptidoglycan glycosyltransferase FtsW</fullName>
        <ecNumber evidence="14">2.4.99.28</ecNumber>
    </recommendedName>
    <alternativeName>
        <fullName evidence="13">Cell division protein FtsW</fullName>
    </alternativeName>
    <alternativeName>
        <fullName evidence="10">Cell wall polymerase</fullName>
    </alternativeName>
    <alternativeName>
        <fullName evidence="9">Peptidoglycan polymerase</fullName>
    </alternativeName>
</protein>
<feature type="transmembrane region" description="Helical" evidence="16">
    <location>
        <begin position="136"/>
        <end position="156"/>
    </location>
</feature>
<dbReference type="GO" id="GO:0032153">
    <property type="term" value="C:cell division site"/>
    <property type="evidence" value="ECO:0007669"/>
    <property type="project" value="TreeGrafter"/>
</dbReference>
<dbReference type="GO" id="GO:0008955">
    <property type="term" value="F:peptidoglycan glycosyltransferase activity"/>
    <property type="evidence" value="ECO:0007669"/>
    <property type="project" value="UniProtKB-EC"/>
</dbReference>
<keyword evidence="3" id="KW-0808">Transferase</keyword>
<gene>
    <name evidence="17" type="ORF">CALK_1911</name>
</gene>
<reference evidence="17 18" key="1">
    <citation type="journal article" date="2013" name="Environ. Microbiol.">
        <title>Genome analysis of Chitinivibrio alkaliphilus gen. nov., sp. nov., a novel extremely haloalkaliphilic anaerobic chitinolytic bacterium from the candidate phylum Termite Group 3.</title>
        <authorList>
            <person name="Sorokin D.Y."/>
            <person name="Gumerov V.M."/>
            <person name="Rakitin A.L."/>
            <person name="Beletsky A.V."/>
            <person name="Damste J.S."/>
            <person name="Muyzer G."/>
            <person name="Mardanov A.V."/>
            <person name="Ravin N.V."/>
        </authorList>
    </citation>
    <scope>NUCLEOTIDE SEQUENCE [LARGE SCALE GENOMIC DNA]</scope>
    <source>
        <strain evidence="17 18">ACht1</strain>
    </source>
</reference>
<sequence length="367" mass="40703">MGRVKQIDVVLLVAVLLLVFIGFVQLYSSSYVFATDRFNNPTFFVVNQLKRGLVGVILAVGVMCVNYKKVVQWGGWIYLLSVCMLLYALTPLVPEINNTKRWISIFGFALQVSEFAKLGLVLLLAKILSQRTLEQVRTLPQFLVLWAVILLVVLLVALAPDFSSAVFIFLAGFLMLFVAGVRKTHLLIVFLSTLLVGIVYMNQREYRVQRMTAFFNREAGVQDSNFQLRQALNAIGHGGIFGQGLGQGIQKRGFVPEPHTDFIFSSFAEEFGFVGGAILLFLFILVFLRGFRIARQADDMAGTYLALGLTAFLVMNFVAHTAVNIGLMPTTGIPLPFMSYGGMNLMVSIFSVGLLLNISTFAPREVL</sequence>
<evidence type="ECO:0000256" key="7">
    <source>
        <dbReference type="ARBA" id="ARBA00022989"/>
    </source>
</evidence>
<comment type="similarity">
    <text evidence="11">Belongs to the SEDS family. FtsW subfamily.</text>
</comment>
<evidence type="ECO:0000256" key="8">
    <source>
        <dbReference type="ARBA" id="ARBA00023136"/>
    </source>
</evidence>
<evidence type="ECO:0000256" key="12">
    <source>
        <dbReference type="ARBA" id="ARBA00041185"/>
    </source>
</evidence>
<evidence type="ECO:0000256" key="11">
    <source>
        <dbReference type="ARBA" id="ARBA00038053"/>
    </source>
</evidence>
<dbReference type="Proteomes" id="UP000017148">
    <property type="component" value="Unassembled WGS sequence"/>
</dbReference>
<dbReference type="GO" id="GO:0009252">
    <property type="term" value="P:peptidoglycan biosynthetic process"/>
    <property type="evidence" value="ECO:0007669"/>
    <property type="project" value="UniProtKB-KW"/>
</dbReference>
<feature type="transmembrane region" description="Helical" evidence="16">
    <location>
        <begin position="343"/>
        <end position="362"/>
    </location>
</feature>
<evidence type="ECO:0000256" key="6">
    <source>
        <dbReference type="ARBA" id="ARBA00022984"/>
    </source>
</evidence>